<protein>
    <recommendedName>
        <fullName evidence="2">histidine kinase</fullName>
        <ecNumber evidence="2">2.7.13.3</ecNumber>
    </recommendedName>
</protein>
<keyword evidence="5 9" id="KW-0418">Kinase</keyword>
<organism evidence="9 10">
    <name type="scientific">Natrarchaeobaculum sulfurireducens</name>
    <dbReference type="NCBI Taxonomy" id="2044521"/>
    <lineage>
        <taxon>Archaea</taxon>
        <taxon>Methanobacteriati</taxon>
        <taxon>Methanobacteriota</taxon>
        <taxon>Stenosarchaea group</taxon>
        <taxon>Halobacteria</taxon>
        <taxon>Halobacteriales</taxon>
        <taxon>Natrialbaceae</taxon>
        <taxon>Natrarchaeobaculum</taxon>
    </lineage>
</organism>
<dbReference type="GO" id="GO:0004673">
    <property type="term" value="F:protein histidine kinase activity"/>
    <property type="evidence" value="ECO:0007669"/>
    <property type="project" value="UniProtKB-EC"/>
</dbReference>
<dbReference type="InterPro" id="IPR013655">
    <property type="entry name" value="PAS_fold_3"/>
</dbReference>
<gene>
    <name evidence="9" type="ORF">AArc1_2139</name>
</gene>
<dbReference type="SUPFAM" id="SSF55874">
    <property type="entry name" value="ATPase domain of HSP90 chaperone/DNA topoisomerase II/histidine kinase"/>
    <property type="match status" value="1"/>
</dbReference>
<dbReference type="SMART" id="SM00387">
    <property type="entry name" value="HATPase_c"/>
    <property type="match status" value="1"/>
</dbReference>
<feature type="domain" description="PAC" evidence="8">
    <location>
        <begin position="227"/>
        <end position="278"/>
    </location>
</feature>
<evidence type="ECO:0000256" key="3">
    <source>
        <dbReference type="ARBA" id="ARBA00022553"/>
    </source>
</evidence>
<feature type="domain" description="PAS" evidence="7">
    <location>
        <begin position="153"/>
        <end position="224"/>
    </location>
</feature>
<evidence type="ECO:0000259" key="7">
    <source>
        <dbReference type="PROSITE" id="PS50112"/>
    </source>
</evidence>
<dbReference type="SMART" id="SM00091">
    <property type="entry name" value="PAS"/>
    <property type="match status" value="4"/>
</dbReference>
<name>A0A346PG11_9EURY</name>
<dbReference type="Gene3D" id="2.10.70.100">
    <property type="match status" value="1"/>
</dbReference>
<dbReference type="EC" id="2.7.13.3" evidence="2"/>
<dbReference type="SMART" id="SM00086">
    <property type="entry name" value="PAC"/>
    <property type="match status" value="3"/>
</dbReference>
<dbReference type="NCBIfam" id="TIGR00229">
    <property type="entry name" value="sensory_box"/>
    <property type="match status" value="4"/>
</dbReference>
<dbReference type="InterPro" id="IPR004358">
    <property type="entry name" value="Sig_transdc_His_kin-like_C"/>
</dbReference>
<keyword evidence="3" id="KW-0597">Phosphoprotein</keyword>
<evidence type="ECO:0000313" key="10">
    <source>
        <dbReference type="Proteomes" id="UP000258707"/>
    </source>
</evidence>
<dbReference type="InterPro" id="IPR000014">
    <property type="entry name" value="PAS"/>
</dbReference>
<dbReference type="GO" id="GO:0006355">
    <property type="term" value="P:regulation of DNA-templated transcription"/>
    <property type="evidence" value="ECO:0007669"/>
    <property type="project" value="InterPro"/>
</dbReference>
<dbReference type="CDD" id="cd00075">
    <property type="entry name" value="HATPase"/>
    <property type="match status" value="1"/>
</dbReference>
<dbReference type="PROSITE" id="PS50109">
    <property type="entry name" value="HIS_KIN"/>
    <property type="match status" value="1"/>
</dbReference>
<accession>A0A346PG11</accession>
<dbReference type="InterPro" id="IPR005467">
    <property type="entry name" value="His_kinase_dom"/>
</dbReference>
<feature type="domain" description="PAS" evidence="7">
    <location>
        <begin position="398"/>
        <end position="443"/>
    </location>
</feature>
<dbReference type="InterPro" id="IPR036890">
    <property type="entry name" value="HATPase_C_sf"/>
</dbReference>
<dbReference type="Pfam" id="PF08447">
    <property type="entry name" value="PAS_3"/>
    <property type="match status" value="1"/>
</dbReference>
<dbReference type="Gene3D" id="3.30.565.10">
    <property type="entry name" value="Histidine kinase-like ATPase, C-terminal domain"/>
    <property type="match status" value="1"/>
</dbReference>
<dbReference type="InterPro" id="IPR013767">
    <property type="entry name" value="PAS_fold"/>
</dbReference>
<dbReference type="CDD" id="cd00130">
    <property type="entry name" value="PAS"/>
    <property type="match status" value="4"/>
</dbReference>
<evidence type="ECO:0000256" key="5">
    <source>
        <dbReference type="ARBA" id="ARBA00022777"/>
    </source>
</evidence>
<dbReference type="EMBL" id="CP024047">
    <property type="protein sequence ID" value="AXR78456.1"/>
    <property type="molecule type" value="Genomic_DNA"/>
</dbReference>
<dbReference type="Pfam" id="PF13426">
    <property type="entry name" value="PAS_9"/>
    <property type="match status" value="2"/>
</dbReference>
<dbReference type="InterPro" id="IPR003594">
    <property type="entry name" value="HATPase_dom"/>
</dbReference>
<evidence type="ECO:0000256" key="2">
    <source>
        <dbReference type="ARBA" id="ARBA00012438"/>
    </source>
</evidence>
<dbReference type="Pfam" id="PF02518">
    <property type="entry name" value="HATPase_c"/>
    <property type="match status" value="1"/>
</dbReference>
<evidence type="ECO:0000259" key="8">
    <source>
        <dbReference type="PROSITE" id="PS50113"/>
    </source>
</evidence>
<feature type="domain" description="PAC" evidence="8">
    <location>
        <begin position="469"/>
        <end position="522"/>
    </location>
</feature>
<dbReference type="InterPro" id="IPR001610">
    <property type="entry name" value="PAC"/>
</dbReference>
<dbReference type="Gene3D" id="3.30.450.20">
    <property type="entry name" value="PAS domain"/>
    <property type="match status" value="4"/>
</dbReference>
<evidence type="ECO:0000313" key="9">
    <source>
        <dbReference type="EMBL" id="AXR78456.1"/>
    </source>
</evidence>
<dbReference type="KEGG" id="nan:AArc1_2139"/>
<comment type="catalytic activity">
    <reaction evidence="1">
        <text>ATP + protein L-histidine = ADP + protein N-phospho-L-histidine.</text>
        <dbReference type="EC" id="2.7.13.3"/>
    </reaction>
</comment>
<evidence type="ECO:0000256" key="1">
    <source>
        <dbReference type="ARBA" id="ARBA00000085"/>
    </source>
</evidence>
<dbReference type="PANTHER" id="PTHR43304">
    <property type="entry name" value="PHYTOCHROME-LIKE PROTEIN CPH1"/>
    <property type="match status" value="1"/>
</dbReference>
<dbReference type="PROSITE" id="PS50112">
    <property type="entry name" value="PAS"/>
    <property type="match status" value="4"/>
</dbReference>
<evidence type="ECO:0000256" key="4">
    <source>
        <dbReference type="ARBA" id="ARBA00022679"/>
    </source>
</evidence>
<dbReference type="PRINTS" id="PR00344">
    <property type="entry name" value="BCTRLSENSOR"/>
</dbReference>
<sequence>MSRWRRAPRYEGLSVETDYIPVTVNETPLGSLPAATVLDAIPEPTVIAEADSRRITGANDAAERLLGCSRDELCGRELLDLHPERTRTAHGEALTDDGRVERLVDGSPLEVERSDGERRRVVVATQRTEHDDQAYVVRRFEESLDRDRDRDRSREVIEAALEIGGIGVWEYDSSTDDFWWDDRAAELFGCRRPTADGLTTVFESVHPADRRTLRNELGQTIDCGVSIDLEFRIVAKAAETRWVRIQADPRHEAGDPRCVYGTVRDVTAQKERERELERNRERLQVLFDQSPNVIIVHGLDGTIYDVNEKHAKNLGYTREELLSMEVPDFEVGVDAETLRRRWAEMSIGDRHELVGVHRRKDGSTFPAEVWLNKLEIDGDERILAVSRDVSEREARERELARFRQAIEAAGHAIFLTDVDGTITYVNPAFEEITGYAAEEAIGERPSILNSGQMDTRYFQEQWSAILAGELWEEEIVNRRKSGDIYHAHQTIAPITDDGDVQEFVAIQTDVTERKEQERQLNTLDRVLRHNLRNELNVINGHAEVIQAMGTQTHVTHAERIVESATSLLETAEKGRKITSLLSEPARRKPVDVGVAVERAVSSVHDTEVDIRVSTPGEAIATATDRLEEAIEELVDNASRHADRSTPTLEIDITVDETVTVRIADDGPGIPEMERQILDETQTESDLSHGSGLGLWFVYWVVRRSGGRLSFEENDPRGSVVTIELERARSVE</sequence>
<feature type="domain" description="PAS" evidence="7">
    <location>
        <begin position="279"/>
        <end position="323"/>
    </location>
</feature>
<dbReference type="Proteomes" id="UP000258707">
    <property type="component" value="Chromosome"/>
</dbReference>
<dbReference type="AlphaFoldDB" id="A0A346PG11"/>
<proteinExistence type="predicted"/>
<dbReference type="InterPro" id="IPR035965">
    <property type="entry name" value="PAS-like_dom_sf"/>
</dbReference>
<feature type="domain" description="Histidine kinase" evidence="6">
    <location>
        <begin position="526"/>
        <end position="728"/>
    </location>
</feature>
<evidence type="ECO:0000259" key="6">
    <source>
        <dbReference type="PROSITE" id="PS50109"/>
    </source>
</evidence>
<dbReference type="PROSITE" id="PS50113">
    <property type="entry name" value="PAC"/>
    <property type="match status" value="2"/>
</dbReference>
<keyword evidence="4" id="KW-0808">Transferase</keyword>
<dbReference type="InterPro" id="IPR052162">
    <property type="entry name" value="Sensor_kinase/Photoreceptor"/>
</dbReference>
<dbReference type="SUPFAM" id="SSF55785">
    <property type="entry name" value="PYP-like sensor domain (PAS domain)"/>
    <property type="match status" value="4"/>
</dbReference>
<dbReference type="InterPro" id="IPR000700">
    <property type="entry name" value="PAS-assoc_C"/>
</dbReference>
<dbReference type="PANTHER" id="PTHR43304:SF1">
    <property type="entry name" value="PAC DOMAIN-CONTAINING PROTEIN"/>
    <property type="match status" value="1"/>
</dbReference>
<feature type="domain" description="PAS" evidence="7">
    <location>
        <begin position="37"/>
        <end position="84"/>
    </location>
</feature>
<dbReference type="Pfam" id="PF00989">
    <property type="entry name" value="PAS"/>
    <property type="match status" value="1"/>
</dbReference>
<reference evidence="10" key="1">
    <citation type="submission" date="2017-10" db="EMBL/GenBank/DDBJ databases">
        <title>Phenotypic and genomic properties of facultatively anaerobic sulfur-reducing natronoarchaea from hypersaline soda lakes.</title>
        <authorList>
            <person name="Sorokin D.Y."/>
            <person name="Kublanov I.V."/>
            <person name="Roman P."/>
            <person name="Sinninghe Damste J.S."/>
            <person name="Golyshin P.N."/>
            <person name="Rojo D."/>
            <person name="Ciordia S."/>
            <person name="Mena Md.C."/>
            <person name="Ferrer M."/>
            <person name="Messina E."/>
            <person name="Smedile F."/>
            <person name="La Spada G."/>
            <person name="La Cono V."/>
            <person name="Yakimov M.M."/>
        </authorList>
    </citation>
    <scope>NUCLEOTIDE SEQUENCE [LARGE SCALE GENOMIC DNA]</scope>
    <source>
        <strain evidence="10">AArc1</strain>
    </source>
</reference>